<organism evidence="2 3">
    <name type="scientific">Dictyocaulus viviparus</name>
    <name type="common">Bovine lungworm</name>
    <dbReference type="NCBI Taxonomy" id="29172"/>
    <lineage>
        <taxon>Eukaryota</taxon>
        <taxon>Metazoa</taxon>
        <taxon>Ecdysozoa</taxon>
        <taxon>Nematoda</taxon>
        <taxon>Chromadorea</taxon>
        <taxon>Rhabditida</taxon>
        <taxon>Rhabditina</taxon>
        <taxon>Rhabditomorpha</taxon>
        <taxon>Strongyloidea</taxon>
        <taxon>Metastrongylidae</taxon>
        <taxon>Dictyocaulus</taxon>
    </lineage>
</organism>
<feature type="compositionally biased region" description="Basic and acidic residues" evidence="1">
    <location>
        <begin position="162"/>
        <end position="238"/>
    </location>
</feature>
<feature type="region of interest" description="Disordered" evidence="1">
    <location>
        <begin position="1"/>
        <end position="44"/>
    </location>
</feature>
<reference evidence="2 3" key="1">
    <citation type="submission" date="2013-11" db="EMBL/GenBank/DDBJ databases">
        <title>Draft genome of the bovine lungworm Dictyocaulus viviparus.</title>
        <authorList>
            <person name="Mitreva M."/>
        </authorList>
    </citation>
    <scope>NUCLEOTIDE SEQUENCE [LARGE SCALE GENOMIC DNA]</scope>
    <source>
        <strain evidence="2 3">HannoverDv2000</strain>
    </source>
</reference>
<dbReference type="OrthoDB" id="5877408at2759"/>
<evidence type="ECO:0000256" key="1">
    <source>
        <dbReference type="SAM" id="MobiDB-lite"/>
    </source>
</evidence>
<reference evidence="3" key="2">
    <citation type="journal article" date="2016" name="Sci. Rep.">
        <title>Dictyocaulus viviparus genome, variome and transcriptome elucidate lungworm biology and support future intervention.</title>
        <authorList>
            <person name="McNulty S.N."/>
            <person name="Strube C."/>
            <person name="Rosa B.A."/>
            <person name="Martin J.C."/>
            <person name="Tyagi R."/>
            <person name="Choi Y.J."/>
            <person name="Wang Q."/>
            <person name="Hallsworth Pepin K."/>
            <person name="Zhang X."/>
            <person name="Ozersky P."/>
            <person name="Wilson R.K."/>
            <person name="Sternberg P.W."/>
            <person name="Gasser R.B."/>
            <person name="Mitreva M."/>
        </authorList>
    </citation>
    <scope>NUCLEOTIDE SEQUENCE [LARGE SCALE GENOMIC DNA]</scope>
    <source>
        <strain evidence="3">HannoverDv2000</strain>
    </source>
</reference>
<feature type="compositionally biased region" description="Basic and acidic residues" evidence="1">
    <location>
        <begin position="19"/>
        <end position="32"/>
    </location>
</feature>
<feature type="compositionally biased region" description="Basic and acidic residues" evidence="1">
    <location>
        <begin position="111"/>
        <end position="141"/>
    </location>
</feature>
<evidence type="ECO:0000313" key="2">
    <source>
        <dbReference type="EMBL" id="KJH46362.1"/>
    </source>
</evidence>
<name>A0A0D8XRI1_DICVI</name>
<feature type="region of interest" description="Disordered" evidence="1">
    <location>
        <begin position="65"/>
        <end position="266"/>
    </location>
</feature>
<protein>
    <submittedName>
        <fullName evidence="2">Uncharacterized protein</fullName>
    </submittedName>
</protein>
<evidence type="ECO:0000313" key="3">
    <source>
        <dbReference type="Proteomes" id="UP000053766"/>
    </source>
</evidence>
<keyword evidence="3" id="KW-1185">Reference proteome</keyword>
<proteinExistence type="predicted"/>
<dbReference type="EMBL" id="KN716356">
    <property type="protein sequence ID" value="KJH46362.1"/>
    <property type="molecule type" value="Genomic_DNA"/>
</dbReference>
<sequence>MARPPTRHGRESLSSSEGAHPDASDLRKHDVTELSASSSEAQITEDEFLAKLNKIRRRSLVKIHVSKNNPEMQKQNGITEETVDYSSTNLSKMPSRPSTSDISNTVQITVEKTDELPPRQDNEFSPIREHVVTEKQSKINEESSVSSIRPDRKSAHNRWLQKKLEEDRKQREKLRKEAVDKEQKDIERREQAKKLFERWKQERDEKDRVERKRQQTEEKRKRALMEESNREKKNEAEKSFQAWKRSHLKPRLMTSDETERIKQKEQIKKEAERAFIEW</sequence>
<dbReference type="AlphaFoldDB" id="A0A0D8XRI1"/>
<accession>A0A0D8XRI1</accession>
<gene>
    <name evidence="2" type="ORF">DICVIV_07572</name>
</gene>
<feature type="compositionally biased region" description="Polar residues" evidence="1">
    <location>
        <begin position="66"/>
        <end position="110"/>
    </location>
</feature>
<dbReference type="STRING" id="29172.A0A0D8XRI1"/>
<dbReference type="Proteomes" id="UP000053766">
    <property type="component" value="Unassembled WGS sequence"/>
</dbReference>
<feature type="compositionally biased region" description="Basic and acidic residues" evidence="1">
    <location>
        <begin position="257"/>
        <end position="266"/>
    </location>
</feature>